<dbReference type="Gene3D" id="3.40.50.1110">
    <property type="entry name" value="SGNH hydrolase"/>
    <property type="match status" value="1"/>
</dbReference>
<evidence type="ECO:0000313" key="2">
    <source>
        <dbReference type="EMBL" id="WOO81154.1"/>
    </source>
</evidence>
<dbReference type="AlphaFoldDB" id="A0AAF0YAF1"/>
<organism evidence="2 3">
    <name type="scientific">Vanrija pseudolonga</name>
    <dbReference type="NCBI Taxonomy" id="143232"/>
    <lineage>
        <taxon>Eukaryota</taxon>
        <taxon>Fungi</taxon>
        <taxon>Dikarya</taxon>
        <taxon>Basidiomycota</taxon>
        <taxon>Agaricomycotina</taxon>
        <taxon>Tremellomycetes</taxon>
        <taxon>Trichosporonales</taxon>
        <taxon>Trichosporonaceae</taxon>
        <taxon>Vanrija</taxon>
    </lineage>
</organism>
<gene>
    <name evidence="2" type="ORF">LOC62_03G004686</name>
</gene>
<proteinExistence type="predicted"/>
<dbReference type="CDD" id="cd00229">
    <property type="entry name" value="SGNH_hydrolase"/>
    <property type="match status" value="1"/>
</dbReference>
<dbReference type="SUPFAM" id="SSF52266">
    <property type="entry name" value="SGNH hydrolase"/>
    <property type="match status" value="1"/>
</dbReference>
<sequence>MVNISHLNMFNLNSLVSRRPLVLFIALGAMLFLFSVHTTGIAKLKVGTSGTSDQWTTTSPTVSHGTPLEELKKACAAPDPFEEKFGRANLRMTRAYEGSLFRTQTFVNKILRGEKVTVTTIGGSVTKGHGVDDGEKWIKRLEEWLRDFYPGVDLDVHNGAQPATGSDYFSFCFPLHIPEETDLVIIELAINDEGIPEHVTDMENLLRGVLDMPKRPAVMLVEILAFSNGGMGGGGGRMHLPVAQFFDVPVINHRHPLANHFDRFPHIMPLYFTTDFWGNTDMRHINARGHHDVALIIGSLLRDTSCELARDPNYVVQASSDKHELVENLPHKLFHQQLEAAYGDDMATQEQALKIMEQGWAGEQRSFIATPRRPKKENEDDEDPPEPEPVFFPGMWNRPPEYGVAPRQYVLDGWNDNVETRVPPWHPHCYSTRAVEPKFNLTMTDAKGFEWWVHNDFKDKPYIRGTKPGDSVTFEIETIVGTIKMYVLMSKTFGFGILQCQVSGKDDKVEIDTYWDKDPNIGRFATIAENLGPGKHTVKCEIMSETSDPEGRSEVRIISLMSV</sequence>
<dbReference type="EMBL" id="CP086716">
    <property type="protein sequence ID" value="WOO81154.1"/>
    <property type="molecule type" value="Genomic_DNA"/>
</dbReference>
<protein>
    <recommendedName>
        <fullName evidence="4">SGNH hydrolase-type esterase domain-containing protein</fullName>
    </recommendedName>
</protein>
<accession>A0AAF0YAF1</accession>
<name>A0AAF0YAF1_9TREE</name>
<evidence type="ECO:0000256" key="1">
    <source>
        <dbReference type="SAM" id="MobiDB-lite"/>
    </source>
</evidence>
<keyword evidence="3" id="KW-1185">Reference proteome</keyword>
<dbReference type="PANTHER" id="PTHR34407:SF1">
    <property type="entry name" value="SGNH HYDROLASE-TYPE ESTERASE DOMAIN-CONTAINING PROTEIN"/>
    <property type="match status" value="1"/>
</dbReference>
<reference evidence="2" key="1">
    <citation type="submission" date="2023-10" db="EMBL/GenBank/DDBJ databases">
        <authorList>
            <person name="Noh H."/>
        </authorList>
    </citation>
    <scope>NUCLEOTIDE SEQUENCE</scope>
    <source>
        <strain evidence="2">DUCC4014</strain>
    </source>
</reference>
<dbReference type="InterPro" id="IPR036514">
    <property type="entry name" value="SGNH_hydro_sf"/>
</dbReference>
<evidence type="ECO:0000313" key="3">
    <source>
        <dbReference type="Proteomes" id="UP000827549"/>
    </source>
</evidence>
<dbReference type="GeneID" id="87807921"/>
<dbReference type="PANTHER" id="PTHR34407">
    <property type="entry name" value="EXPRESSED PROTEIN"/>
    <property type="match status" value="1"/>
</dbReference>
<dbReference type="RefSeq" id="XP_062627186.1">
    <property type="nucleotide sequence ID" value="XM_062771202.1"/>
</dbReference>
<dbReference type="Proteomes" id="UP000827549">
    <property type="component" value="Chromosome 3"/>
</dbReference>
<evidence type="ECO:0008006" key="4">
    <source>
        <dbReference type="Google" id="ProtNLM"/>
    </source>
</evidence>
<feature type="region of interest" description="Disordered" evidence="1">
    <location>
        <begin position="364"/>
        <end position="395"/>
    </location>
</feature>